<gene>
    <name evidence="1" type="ORF">BVRB_3g050920</name>
</gene>
<evidence type="ECO:0000313" key="2">
    <source>
        <dbReference type="Proteomes" id="UP000035740"/>
    </source>
</evidence>
<dbReference type="AlphaFoldDB" id="A0A0J8CWJ8"/>
<proteinExistence type="predicted"/>
<accession>A0A0J8CWJ8</accession>
<sequence length="55" mass="6435">MTQICPFSQRKEQVANSDNPQPWHINAKIAFLVASVMEPELLRLLWLVVVWVQRC</sequence>
<name>A0A0J8CWJ8_BETVV</name>
<keyword evidence="2" id="KW-1185">Reference proteome</keyword>
<dbReference type="EMBL" id="KQ090056">
    <property type="protein sequence ID" value="KMT16474.1"/>
    <property type="molecule type" value="Genomic_DNA"/>
</dbReference>
<dbReference type="Gramene" id="KMT16474">
    <property type="protein sequence ID" value="KMT16474"/>
    <property type="gene ID" value="BVRB_3g050920"/>
</dbReference>
<reference evidence="1 2" key="1">
    <citation type="journal article" date="2014" name="Nature">
        <title>The genome of the recently domesticated crop plant sugar beet (Beta vulgaris).</title>
        <authorList>
            <person name="Dohm J.C."/>
            <person name="Minoche A.E."/>
            <person name="Holtgrawe D."/>
            <person name="Capella-Gutierrez S."/>
            <person name="Zakrzewski F."/>
            <person name="Tafer H."/>
            <person name="Rupp O."/>
            <person name="Sorensen T.R."/>
            <person name="Stracke R."/>
            <person name="Reinhardt R."/>
            <person name="Goesmann A."/>
            <person name="Kraft T."/>
            <person name="Schulz B."/>
            <person name="Stadler P.F."/>
            <person name="Schmidt T."/>
            <person name="Gabaldon T."/>
            <person name="Lehrach H."/>
            <person name="Weisshaar B."/>
            <person name="Himmelbauer H."/>
        </authorList>
    </citation>
    <scope>NUCLEOTIDE SEQUENCE [LARGE SCALE GENOMIC DNA]</scope>
    <source>
        <tissue evidence="1">Taproot</tissue>
    </source>
</reference>
<evidence type="ECO:0000313" key="1">
    <source>
        <dbReference type="EMBL" id="KMT16474.1"/>
    </source>
</evidence>
<protein>
    <submittedName>
        <fullName evidence="1">Uncharacterized protein</fullName>
    </submittedName>
</protein>
<dbReference type="Proteomes" id="UP000035740">
    <property type="component" value="Chromosome 3"/>
</dbReference>
<organism evidence="1 2">
    <name type="scientific">Beta vulgaris subsp. vulgaris</name>
    <name type="common">Beet</name>
    <dbReference type="NCBI Taxonomy" id="3555"/>
    <lineage>
        <taxon>Eukaryota</taxon>
        <taxon>Viridiplantae</taxon>
        <taxon>Streptophyta</taxon>
        <taxon>Embryophyta</taxon>
        <taxon>Tracheophyta</taxon>
        <taxon>Spermatophyta</taxon>
        <taxon>Magnoliopsida</taxon>
        <taxon>eudicotyledons</taxon>
        <taxon>Gunneridae</taxon>
        <taxon>Pentapetalae</taxon>
        <taxon>Caryophyllales</taxon>
        <taxon>Chenopodiaceae</taxon>
        <taxon>Betoideae</taxon>
        <taxon>Beta</taxon>
    </lineage>
</organism>